<evidence type="ECO:0000259" key="3">
    <source>
        <dbReference type="Pfam" id="PF13581"/>
    </source>
</evidence>
<dbReference type="RefSeq" id="WP_306001316.1">
    <property type="nucleotide sequence ID" value="NZ_JASNFN010000030.1"/>
</dbReference>
<dbReference type="InterPro" id="IPR025847">
    <property type="entry name" value="MEDS_domain"/>
</dbReference>
<keyword evidence="5" id="KW-0418">Kinase</keyword>
<dbReference type="Gene3D" id="3.30.565.10">
    <property type="entry name" value="Histidine kinase-like ATPase, C-terminal domain"/>
    <property type="match status" value="1"/>
</dbReference>
<dbReference type="EMBL" id="JASNFN010000030">
    <property type="protein sequence ID" value="MDP5184768.1"/>
    <property type="molecule type" value="Genomic_DNA"/>
</dbReference>
<evidence type="ECO:0000256" key="1">
    <source>
        <dbReference type="ARBA" id="ARBA00022527"/>
    </source>
</evidence>
<protein>
    <submittedName>
        <fullName evidence="5">Sensor histidine kinase</fullName>
    </submittedName>
</protein>
<feature type="domain" description="MEDS" evidence="4">
    <location>
        <begin position="30"/>
        <end position="175"/>
    </location>
</feature>
<dbReference type="InterPro" id="IPR047718">
    <property type="entry name" value="RsbA-like_anti_sig"/>
</dbReference>
<gene>
    <name evidence="5" type="ORF">QOZ88_19205</name>
</gene>
<dbReference type="PANTHER" id="PTHR35526">
    <property type="entry name" value="ANTI-SIGMA-F FACTOR RSBW-RELATED"/>
    <property type="match status" value="1"/>
</dbReference>
<dbReference type="InterPro" id="IPR003594">
    <property type="entry name" value="HATPase_dom"/>
</dbReference>
<comment type="caution">
    <text evidence="5">The sequence shown here is derived from an EMBL/GenBank/DDBJ whole genome shotgun (WGS) entry which is preliminary data.</text>
</comment>
<dbReference type="InterPro" id="IPR050267">
    <property type="entry name" value="Anti-sigma-factor_SerPK"/>
</dbReference>
<proteinExistence type="predicted"/>
<evidence type="ECO:0000259" key="4">
    <source>
        <dbReference type="Pfam" id="PF14417"/>
    </source>
</evidence>
<dbReference type="NCBIfam" id="NF041045">
    <property type="entry name" value="RsbA_anti_sig"/>
    <property type="match status" value="1"/>
</dbReference>
<keyword evidence="1" id="KW-0723">Serine/threonine-protein kinase</keyword>
<accession>A0ABT9IGS0</accession>
<feature type="region of interest" description="Disordered" evidence="2">
    <location>
        <begin position="1"/>
        <end position="21"/>
    </location>
</feature>
<evidence type="ECO:0000313" key="5">
    <source>
        <dbReference type="EMBL" id="MDP5184768.1"/>
    </source>
</evidence>
<keyword evidence="6" id="KW-1185">Reference proteome</keyword>
<dbReference type="InterPro" id="IPR036890">
    <property type="entry name" value="HATPase_C_sf"/>
</dbReference>
<dbReference type="GO" id="GO:0016301">
    <property type="term" value="F:kinase activity"/>
    <property type="evidence" value="ECO:0007669"/>
    <property type="project" value="UniProtKB-KW"/>
</dbReference>
<dbReference type="Pfam" id="PF14417">
    <property type="entry name" value="MEDS"/>
    <property type="match status" value="1"/>
</dbReference>
<dbReference type="CDD" id="cd16936">
    <property type="entry name" value="HATPase_RsbW-like"/>
    <property type="match status" value="1"/>
</dbReference>
<evidence type="ECO:0000313" key="6">
    <source>
        <dbReference type="Proteomes" id="UP001233673"/>
    </source>
</evidence>
<sequence length="336" mass="35587">MEQGTGEGAATVAPDRSRARPVDTLPGVAHLAAPVGSDEELLAAALPYLDEGLRADDLVVLSFPPETAALVTGALGERAGTVEEDTRLCLLGTTVPDAVAAGRDLVRRARGTGSGRLRVAGQIRFGATPRDWREGLRYEAAVNLLLAARPVSGLCLLDRRELSAEVLAGVAATHPWVLTDGRVVPSGAFEDPAGYARRLPVPREPLEEETPALAVDDAPSLSELRRLLRAVIQARVPDPDQAADLHFAASEIASNAFRHGARPVSARVWGDGERLVCAITDQGHGTDVPFPGFHPAHGVDLAKGGMGLWLTRKLWDHVDLAPGPAGFTVRLSSRLR</sequence>
<dbReference type="Proteomes" id="UP001233673">
    <property type="component" value="Unassembled WGS sequence"/>
</dbReference>
<organism evidence="5 6">
    <name type="scientific">Blastococcus carthaginiensis</name>
    <dbReference type="NCBI Taxonomy" id="3050034"/>
    <lineage>
        <taxon>Bacteria</taxon>
        <taxon>Bacillati</taxon>
        <taxon>Actinomycetota</taxon>
        <taxon>Actinomycetes</taxon>
        <taxon>Geodermatophilales</taxon>
        <taxon>Geodermatophilaceae</taxon>
        <taxon>Blastococcus</taxon>
    </lineage>
</organism>
<feature type="domain" description="Histidine kinase/HSP90-like ATPase" evidence="3">
    <location>
        <begin position="220"/>
        <end position="332"/>
    </location>
</feature>
<name>A0ABT9IGS0_9ACTN</name>
<reference evidence="6" key="1">
    <citation type="submission" date="2023-05" db="EMBL/GenBank/DDBJ databases">
        <title>Draft genome of Pseudofrankia sp. BMG5.37.</title>
        <authorList>
            <person name="Gtari M."/>
            <person name="Ghodhbane F."/>
            <person name="Sbissi I."/>
        </authorList>
    </citation>
    <scope>NUCLEOTIDE SEQUENCE [LARGE SCALE GENOMIC DNA]</scope>
    <source>
        <strain evidence="6">BMG 814</strain>
    </source>
</reference>
<dbReference type="Pfam" id="PF13581">
    <property type="entry name" value="HATPase_c_2"/>
    <property type="match status" value="1"/>
</dbReference>
<dbReference type="PANTHER" id="PTHR35526:SF3">
    <property type="entry name" value="ANTI-SIGMA-F FACTOR RSBW"/>
    <property type="match status" value="1"/>
</dbReference>
<dbReference type="SUPFAM" id="SSF55874">
    <property type="entry name" value="ATPase domain of HSP90 chaperone/DNA topoisomerase II/histidine kinase"/>
    <property type="match status" value="1"/>
</dbReference>
<keyword evidence="5" id="KW-0808">Transferase</keyword>
<evidence type="ECO:0000256" key="2">
    <source>
        <dbReference type="SAM" id="MobiDB-lite"/>
    </source>
</evidence>